<name>A0A3P3R9U8_9EURY</name>
<dbReference type="OrthoDB" id="3263at2157"/>
<dbReference type="PANTHER" id="PTHR33608">
    <property type="entry name" value="BLL2464 PROTEIN"/>
    <property type="match status" value="1"/>
</dbReference>
<feature type="domain" description="DUF58" evidence="1">
    <location>
        <begin position="201"/>
        <end position="318"/>
    </location>
</feature>
<protein>
    <submittedName>
        <fullName evidence="2">DUF58 domain-containing protein</fullName>
    </submittedName>
</protein>
<dbReference type="PANTHER" id="PTHR33608:SF6">
    <property type="entry name" value="BLL2464 PROTEIN"/>
    <property type="match status" value="1"/>
</dbReference>
<organism evidence="2 3">
    <name type="scientific">Halocatena pleomorpha</name>
    <dbReference type="NCBI Taxonomy" id="1785090"/>
    <lineage>
        <taxon>Archaea</taxon>
        <taxon>Methanobacteriati</taxon>
        <taxon>Methanobacteriota</taxon>
        <taxon>Stenosarchaea group</taxon>
        <taxon>Halobacteria</taxon>
        <taxon>Halobacteriales</taxon>
        <taxon>Natronomonadaceae</taxon>
        <taxon>Halocatena</taxon>
    </lineage>
</organism>
<keyword evidence="3" id="KW-1185">Reference proteome</keyword>
<dbReference type="Proteomes" id="UP000282322">
    <property type="component" value="Unassembled WGS sequence"/>
</dbReference>
<accession>A0A3P3R9U8</accession>
<evidence type="ECO:0000313" key="3">
    <source>
        <dbReference type="Proteomes" id="UP000282322"/>
    </source>
</evidence>
<dbReference type="InterPro" id="IPR002881">
    <property type="entry name" value="DUF58"/>
</dbReference>
<dbReference type="RefSeq" id="WP_124955449.1">
    <property type="nucleotide sequence ID" value="NZ_RRCH01000028.1"/>
</dbReference>
<sequence>MEVKQRYKSGVILGCLLACGAWLFNQPLLLIGATGIAASLLVHQYRFMRDVLTATDKLTLTQSITPSHVTTDKETSVALRATLPETTPLAVTVEPQPPVTATGLDPDEHRLTLVDEKETATTTFSLRWPIAGKFECSSPMVTLTDRAGLFRSQVSMGPSTTVTVVPRQPRTLHVGVSGTSTPTMFGERRTGECGVGLDPAETRQYLPGDTLRQVDWKATARTGSPHVHEFHAEIDLSTALVVDHRLSMATGTTGETKLDCLRQVALTYADHAQMKTEPLSLYTVGDNGVTTALGMESNTRHYTHVETILHDLDPTDNREQPTDQTGANQLRTRHENHTRRLPDTRSMAAALRTDASSFGRTLLPYVAEPRGYVQQIQDDPLFETVRTYLGGNSGSVITVLLTDDTHRTEVREAVRTVRRHSEHVLVFLTPTILFERGGLETIETAYDSYVEFEEFRRNLAYIDGVSAFEVAPADRIEAVLAATQQTSTAPAGGR</sequence>
<dbReference type="Pfam" id="PF01882">
    <property type="entry name" value="DUF58"/>
    <property type="match status" value="1"/>
</dbReference>
<dbReference type="EMBL" id="RRCH01000028">
    <property type="protein sequence ID" value="RRJ29460.1"/>
    <property type="molecule type" value="Genomic_DNA"/>
</dbReference>
<proteinExistence type="predicted"/>
<reference evidence="2 3" key="1">
    <citation type="submission" date="2018-11" db="EMBL/GenBank/DDBJ databases">
        <title>Taxonoimc description of Halomarina strain SPP-AMP-1.</title>
        <authorList>
            <person name="Pal Y."/>
            <person name="Srinivasana K."/>
            <person name="Verma A."/>
            <person name="Kumar P."/>
        </authorList>
    </citation>
    <scope>NUCLEOTIDE SEQUENCE [LARGE SCALE GENOMIC DNA]</scope>
    <source>
        <strain evidence="2 3">SPP-AMP-1</strain>
    </source>
</reference>
<evidence type="ECO:0000259" key="1">
    <source>
        <dbReference type="Pfam" id="PF01882"/>
    </source>
</evidence>
<comment type="caution">
    <text evidence="2">The sequence shown here is derived from an EMBL/GenBank/DDBJ whole genome shotgun (WGS) entry which is preliminary data.</text>
</comment>
<dbReference type="AlphaFoldDB" id="A0A3P3R9U8"/>
<evidence type="ECO:0000313" key="2">
    <source>
        <dbReference type="EMBL" id="RRJ29460.1"/>
    </source>
</evidence>
<gene>
    <name evidence="2" type="ORF">EIK79_12530</name>
</gene>